<dbReference type="InterPro" id="IPR013559">
    <property type="entry name" value="YheO"/>
</dbReference>
<dbReference type="RefSeq" id="WP_155778038.1">
    <property type="nucleotide sequence ID" value="NZ_CP033165.1"/>
</dbReference>
<evidence type="ECO:0000313" key="4">
    <source>
        <dbReference type="Proteomes" id="UP000347383"/>
    </source>
</evidence>
<accession>A0A9X7X924</accession>
<protein>
    <submittedName>
        <fullName evidence="3">Transcriptional regulator</fullName>
    </submittedName>
</protein>
<dbReference type="Proteomes" id="UP000347383">
    <property type="component" value="Chromosome"/>
</dbReference>
<feature type="domain" description="Transcriptional regulator DauR-like HTH" evidence="2">
    <location>
        <begin position="158"/>
        <end position="217"/>
    </location>
</feature>
<feature type="domain" description="YheO-like" evidence="1">
    <location>
        <begin position="5"/>
        <end position="117"/>
    </location>
</feature>
<dbReference type="AlphaFoldDB" id="A0A9X7X924"/>
<dbReference type="InterPro" id="IPR039446">
    <property type="entry name" value="DauR-like"/>
</dbReference>
<name>A0A9X7X924_STRDY</name>
<organism evidence="3 4">
    <name type="scientific">Streptococcus dysgalactiae subsp. dysgalactiae</name>
    <dbReference type="NCBI Taxonomy" id="99822"/>
    <lineage>
        <taxon>Bacteria</taxon>
        <taxon>Bacillati</taxon>
        <taxon>Bacillota</taxon>
        <taxon>Bacilli</taxon>
        <taxon>Lactobacillales</taxon>
        <taxon>Streptococcaceae</taxon>
        <taxon>Streptococcus</taxon>
    </lineage>
</organism>
<reference evidence="3 4" key="1">
    <citation type="submission" date="2018-10" db="EMBL/GenBank/DDBJ databases">
        <title>Comparative Genomics Analysis of the Streptococcus dysgalactiae subspecies dysgalactiae.</title>
        <authorList>
            <person name="Koh T.H."/>
            <person name="Abdul Rahman N."/>
            <person name="Sessions O.M."/>
        </authorList>
    </citation>
    <scope>NUCLEOTIDE SEQUENCE [LARGE SCALE GENOMIC DNA]</scope>
    <source>
        <strain evidence="3 4">DB60705-15</strain>
    </source>
</reference>
<proteinExistence type="predicted"/>
<evidence type="ECO:0000313" key="3">
    <source>
        <dbReference type="EMBL" id="QGH02834.1"/>
    </source>
</evidence>
<sequence>MHSTLTSYMPLLDFLAMVLGKDTEIVLQDFTNGLDNSVVYIHNNLSGREIGAPATDFVLDVLKNKVYKEKDFLVNYRTKTQNGKELYSSSFFIKNDAQDLIGMICINSDKSKLLTLKRLFENSLESLNEAINLEDDQPSSDGQAIVENFYSTADHLIEAAIIQETQGKDLQKYNLTRAEKIAIVRSLYEKGFFDLKDAVSKVAEAFRMSEVSIYKYIQIVKQEDEQN</sequence>
<dbReference type="Pfam" id="PF13309">
    <property type="entry name" value="HTH_22"/>
    <property type="match status" value="1"/>
</dbReference>
<evidence type="ECO:0000259" key="1">
    <source>
        <dbReference type="Pfam" id="PF08348"/>
    </source>
</evidence>
<gene>
    <name evidence="3" type="ORF">EA457_09995</name>
</gene>
<dbReference type="InterPro" id="IPR039445">
    <property type="entry name" value="DauR-like_HTH"/>
</dbReference>
<dbReference type="PANTHER" id="PTHR35568:SF1">
    <property type="entry name" value="TRANSCRIPTIONAL REGULATOR DAUR"/>
    <property type="match status" value="1"/>
</dbReference>
<dbReference type="Pfam" id="PF08348">
    <property type="entry name" value="PAS_6"/>
    <property type="match status" value="1"/>
</dbReference>
<dbReference type="EMBL" id="CP033165">
    <property type="protein sequence ID" value="QGH02834.1"/>
    <property type="molecule type" value="Genomic_DNA"/>
</dbReference>
<evidence type="ECO:0000259" key="2">
    <source>
        <dbReference type="Pfam" id="PF13309"/>
    </source>
</evidence>
<dbReference type="PANTHER" id="PTHR35568">
    <property type="entry name" value="TRANSCRIPTIONAL REGULATOR DAUR"/>
    <property type="match status" value="1"/>
</dbReference>